<dbReference type="EMBL" id="QMQV01000246">
    <property type="protein sequence ID" value="RLE45563.1"/>
    <property type="molecule type" value="Genomic_DNA"/>
</dbReference>
<evidence type="ECO:0000256" key="1">
    <source>
        <dbReference type="SAM" id="MobiDB-lite"/>
    </source>
</evidence>
<sequence>MWNLLSGESLVNYRFPFYCKRNAITKGFPDLSKCLALRDLDREYRRHSYCFGVKYRDGQEFFVVDVDFKKKTFYRLLLDDMREAIYIKLSVAKYLCSCLDYISSIFLTGKGIHLLFMRSLQSLQPQELAAMVQDLLRGSVYEEYVQDIEILPNPKGGKVWRVPCLYPSIPVVVEYWYNGREDIYDLSKYVVWDIAISHEKKYCVSKSPELYAKGLLEDFRLNYVFVEEREEEREKEIEEEKEGDLFSSSTSTIPSPPPTTTTLPPPPATTAATAAEETEELSEYAKFVLNYLNMYPCYGLCDDYDTFITILLICKRYRLDYDACIDNIVKFSKNYDYANNVYIYNRIRR</sequence>
<protein>
    <submittedName>
        <fullName evidence="2">Uncharacterized protein</fullName>
    </submittedName>
</protein>
<feature type="region of interest" description="Disordered" evidence="1">
    <location>
        <begin position="232"/>
        <end position="269"/>
    </location>
</feature>
<comment type="caution">
    <text evidence="2">The sequence shown here is derived from an EMBL/GenBank/DDBJ whole genome shotgun (WGS) entry which is preliminary data.</text>
</comment>
<accession>A0A497EJY5</accession>
<evidence type="ECO:0000313" key="3">
    <source>
        <dbReference type="Proteomes" id="UP000278475"/>
    </source>
</evidence>
<proteinExistence type="predicted"/>
<dbReference type="Proteomes" id="UP000278475">
    <property type="component" value="Unassembled WGS sequence"/>
</dbReference>
<reference evidence="2 3" key="1">
    <citation type="submission" date="2018-06" db="EMBL/GenBank/DDBJ databases">
        <title>Extensive metabolic versatility and redundancy in microbially diverse, dynamic hydrothermal sediments.</title>
        <authorList>
            <person name="Dombrowski N."/>
            <person name="Teske A."/>
            <person name="Baker B.J."/>
        </authorList>
    </citation>
    <scope>NUCLEOTIDE SEQUENCE [LARGE SCALE GENOMIC DNA]</scope>
    <source>
        <strain evidence="2">B66_G16</strain>
    </source>
</reference>
<feature type="compositionally biased region" description="Pro residues" evidence="1">
    <location>
        <begin position="254"/>
        <end position="268"/>
    </location>
</feature>
<feature type="non-terminal residue" evidence="2">
    <location>
        <position position="349"/>
    </location>
</feature>
<dbReference type="AlphaFoldDB" id="A0A497EJY5"/>
<gene>
    <name evidence="2" type="ORF">DRJ31_11085</name>
</gene>
<evidence type="ECO:0000313" key="2">
    <source>
        <dbReference type="EMBL" id="RLE45563.1"/>
    </source>
</evidence>
<name>A0A497EJY5_9CREN</name>
<organism evidence="2 3">
    <name type="scientific">Thermoproteota archaeon</name>
    <dbReference type="NCBI Taxonomy" id="2056631"/>
    <lineage>
        <taxon>Archaea</taxon>
        <taxon>Thermoproteota</taxon>
    </lineage>
</organism>